<evidence type="ECO:0000313" key="4">
    <source>
        <dbReference type="Proteomes" id="UP000427906"/>
    </source>
</evidence>
<dbReference type="PANTHER" id="PTHR11365:SF2">
    <property type="entry name" value="5-OXOPROLINASE"/>
    <property type="match status" value="1"/>
</dbReference>
<feature type="domain" description="Hydantoinase/oxoprolinase N-terminal" evidence="2">
    <location>
        <begin position="3"/>
        <end position="156"/>
    </location>
</feature>
<dbReference type="KEGG" id="dalk:DSCA_17800"/>
<sequence length="564" mass="60737">MIIGLDVGGTHTDVVLLGQEGLVRQVKVTTNPSDLFATVLSGLEKITEGIDPEHIRRAVLSTTLATNRIVQNRIPEVGMIVSAGPGIDPELFRTGPHYHQVAGAIDHRGREVSPIDEAQILEVAHRFKADGIRYVGVVSKFSVRNAGHEVAIGELLGDGFEKVFLGHRVAGNLNFPRRIATTFLNASVYPIHKEFFEAVVNSLRKKGLHVPIRILKPDGGNMRFDASIDHPAQTILSGPAASVMGSVAFAPRDEECLVLDIGGTTTDMAVLVNGVPLLDPMGIGIGEHKTLIRSLETVSIGVGGDSAVRVVDGTIHIGPDRLGMAMAYGGPVPTPTDAIFLLGLGEGGDLEKAREGVQALADALGTDVRDAAHRIFEQACRTILAEADAMIERINAKPVYTVHELWEGHRLQPRHILVLGGPAPWFARGLERLSDNRVDVVPRWNVANAIGAGLARTTCEVTLFADTEREIAAAPEEGFTAVISSSYTEQDAITTALDLLRRKAIGRGANPEHLELEIVDAMSFNMVRGFYTTGKNIRVMAQVKPGLIHGYDPIAEKIVENSYT</sequence>
<evidence type="ECO:0000259" key="2">
    <source>
        <dbReference type="Pfam" id="PF05378"/>
    </source>
</evidence>
<dbReference type="Pfam" id="PF05378">
    <property type="entry name" value="Hydant_A_N"/>
    <property type="match status" value="1"/>
</dbReference>
<dbReference type="EMBL" id="AP021874">
    <property type="protein sequence ID" value="BBO67850.1"/>
    <property type="molecule type" value="Genomic_DNA"/>
</dbReference>
<dbReference type="InterPro" id="IPR008040">
    <property type="entry name" value="Hydant_A_N"/>
</dbReference>
<accession>A0A5K7YID9</accession>
<evidence type="ECO:0000313" key="3">
    <source>
        <dbReference type="EMBL" id="BBO67850.1"/>
    </source>
</evidence>
<evidence type="ECO:0000259" key="1">
    <source>
        <dbReference type="Pfam" id="PF01968"/>
    </source>
</evidence>
<dbReference type="OrthoDB" id="9814788at2"/>
<dbReference type="RefSeq" id="WP_155316067.1">
    <property type="nucleotide sequence ID" value="NZ_AP021874.1"/>
</dbReference>
<dbReference type="InterPro" id="IPR045079">
    <property type="entry name" value="Oxoprolinase-like"/>
</dbReference>
<protein>
    <submittedName>
        <fullName evidence="3">Hydantoinase</fullName>
    </submittedName>
</protein>
<dbReference type="SUPFAM" id="SSF53067">
    <property type="entry name" value="Actin-like ATPase domain"/>
    <property type="match status" value="2"/>
</dbReference>
<keyword evidence="4" id="KW-1185">Reference proteome</keyword>
<dbReference type="GO" id="GO:0006749">
    <property type="term" value="P:glutathione metabolic process"/>
    <property type="evidence" value="ECO:0007669"/>
    <property type="project" value="TreeGrafter"/>
</dbReference>
<reference evidence="3 4" key="1">
    <citation type="submission" date="2019-11" db="EMBL/GenBank/DDBJ databases">
        <title>Comparative genomics of hydrocarbon-degrading Desulfosarcina strains.</title>
        <authorList>
            <person name="Watanabe M."/>
            <person name="Kojima H."/>
            <person name="Fukui M."/>
        </authorList>
    </citation>
    <scope>NUCLEOTIDE SEQUENCE [LARGE SCALE GENOMIC DNA]</scope>
    <source>
        <strain evidence="3 4">PL12</strain>
    </source>
</reference>
<dbReference type="InterPro" id="IPR002821">
    <property type="entry name" value="Hydantoinase_A"/>
</dbReference>
<proteinExistence type="predicted"/>
<dbReference type="GO" id="GO:0005829">
    <property type="term" value="C:cytosol"/>
    <property type="evidence" value="ECO:0007669"/>
    <property type="project" value="TreeGrafter"/>
</dbReference>
<dbReference type="Pfam" id="PF01968">
    <property type="entry name" value="Hydantoinase_A"/>
    <property type="match status" value="1"/>
</dbReference>
<dbReference type="PANTHER" id="PTHR11365">
    <property type="entry name" value="5-OXOPROLINASE RELATED"/>
    <property type="match status" value="1"/>
</dbReference>
<gene>
    <name evidence="3" type="ORF">DSCA_17800</name>
</gene>
<name>A0A5K7YID9_9BACT</name>
<dbReference type="AlphaFoldDB" id="A0A5K7YID9"/>
<dbReference type="GO" id="GO:0017168">
    <property type="term" value="F:5-oxoprolinase (ATP-hydrolyzing) activity"/>
    <property type="evidence" value="ECO:0007669"/>
    <property type="project" value="TreeGrafter"/>
</dbReference>
<organism evidence="3 4">
    <name type="scientific">Desulfosarcina alkanivorans</name>
    <dbReference type="NCBI Taxonomy" id="571177"/>
    <lineage>
        <taxon>Bacteria</taxon>
        <taxon>Pseudomonadati</taxon>
        <taxon>Thermodesulfobacteriota</taxon>
        <taxon>Desulfobacteria</taxon>
        <taxon>Desulfobacterales</taxon>
        <taxon>Desulfosarcinaceae</taxon>
        <taxon>Desulfosarcina</taxon>
    </lineage>
</organism>
<dbReference type="Proteomes" id="UP000427906">
    <property type="component" value="Chromosome"/>
</dbReference>
<feature type="domain" description="Hydantoinase A/oxoprolinase" evidence="1">
    <location>
        <begin position="178"/>
        <end position="458"/>
    </location>
</feature>
<dbReference type="InterPro" id="IPR043129">
    <property type="entry name" value="ATPase_NBD"/>
</dbReference>